<name>A0A4U0H424_9SPHI</name>
<dbReference type="Gene3D" id="2.60.40.10">
    <property type="entry name" value="Immunoglobulins"/>
    <property type="match status" value="1"/>
</dbReference>
<comment type="caution">
    <text evidence="1">The sequence shown here is derived from an EMBL/GenBank/DDBJ whole genome shotgun (WGS) entry which is preliminary data.</text>
</comment>
<keyword evidence="2" id="KW-1185">Reference proteome</keyword>
<reference evidence="1 2" key="1">
    <citation type="submission" date="2019-04" db="EMBL/GenBank/DDBJ databases">
        <title>Sphingobacterium olei sp. nov., isolated from oil-contaminated soil.</title>
        <authorList>
            <person name="Liu B."/>
        </authorList>
    </citation>
    <scope>NUCLEOTIDE SEQUENCE [LARGE SCALE GENOMIC DNA]</scope>
    <source>
        <strain evidence="1 2">Y3L14</strain>
    </source>
</reference>
<dbReference type="InterPro" id="IPR013783">
    <property type="entry name" value="Ig-like_fold"/>
</dbReference>
<dbReference type="Proteomes" id="UP000309872">
    <property type="component" value="Unassembled WGS sequence"/>
</dbReference>
<dbReference type="OrthoDB" id="1121506at2"/>
<sequence length="119" mass="14024">MRQHVLVFWSILLFSSCAEFIEYPLEDEQVALVAPMDHLETTDSVIAFWWEHHEDAKYYRFQLVSPDFTAIQSALIDSSTYDNKVEFTLKPGKYSWRVRPENDGSVGEYHYRELEIVAE</sequence>
<evidence type="ECO:0000313" key="2">
    <source>
        <dbReference type="Proteomes" id="UP000309872"/>
    </source>
</evidence>
<protein>
    <submittedName>
        <fullName evidence="1">Uncharacterized protein</fullName>
    </submittedName>
</protein>
<gene>
    <name evidence="1" type="ORF">FAZ19_05865</name>
</gene>
<dbReference type="AlphaFoldDB" id="A0A4U0H424"/>
<evidence type="ECO:0000313" key="1">
    <source>
        <dbReference type="EMBL" id="TJY66447.1"/>
    </source>
</evidence>
<accession>A0A4U0H424</accession>
<organism evidence="1 2">
    <name type="scientific">Sphingobacterium alkalisoli</name>
    <dbReference type="NCBI Taxonomy" id="1874115"/>
    <lineage>
        <taxon>Bacteria</taxon>
        <taxon>Pseudomonadati</taxon>
        <taxon>Bacteroidota</taxon>
        <taxon>Sphingobacteriia</taxon>
        <taxon>Sphingobacteriales</taxon>
        <taxon>Sphingobacteriaceae</taxon>
        <taxon>Sphingobacterium</taxon>
    </lineage>
</organism>
<proteinExistence type="predicted"/>
<dbReference type="PROSITE" id="PS51257">
    <property type="entry name" value="PROKAR_LIPOPROTEIN"/>
    <property type="match status" value="1"/>
</dbReference>
<dbReference type="RefSeq" id="WP_136819798.1">
    <property type="nucleotide sequence ID" value="NZ_BMJX01000002.1"/>
</dbReference>
<dbReference type="EMBL" id="SUKA01000002">
    <property type="protein sequence ID" value="TJY66447.1"/>
    <property type="molecule type" value="Genomic_DNA"/>
</dbReference>